<dbReference type="Gene3D" id="3.30.1490.180">
    <property type="entry name" value="RNA polymerase ii"/>
    <property type="match status" value="1"/>
</dbReference>
<feature type="compositionally biased region" description="Polar residues" evidence="8">
    <location>
        <begin position="1936"/>
        <end position="1974"/>
    </location>
</feature>
<evidence type="ECO:0000313" key="11">
    <source>
        <dbReference type="Proteomes" id="UP001454036"/>
    </source>
</evidence>
<organism evidence="10 11">
    <name type="scientific">Lithospermum erythrorhizon</name>
    <name type="common">Purple gromwell</name>
    <name type="synonym">Lithospermum officinale var. erythrorhizon</name>
    <dbReference type="NCBI Taxonomy" id="34254"/>
    <lineage>
        <taxon>Eukaryota</taxon>
        <taxon>Viridiplantae</taxon>
        <taxon>Streptophyta</taxon>
        <taxon>Embryophyta</taxon>
        <taxon>Tracheophyta</taxon>
        <taxon>Spermatophyta</taxon>
        <taxon>Magnoliopsida</taxon>
        <taxon>eudicotyledons</taxon>
        <taxon>Gunneridae</taxon>
        <taxon>Pentapetalae</taxon>
        <taxon>asterids</taxon>
        <taxon>lamiids</taxon>
        <taxon>Boraginales</taxon>
        <taxon>Boraginaceae</taxon>
        <taxon>Boraginoideae</taxon>
        <taxon>Lithospermeae</taxon>
        <taxon>Lithospermum</taxon>
    </lineage>
</organism>
<feature type="region of interest" description="Disordered" evidence="8">
    <location>
        <begin position="1279"/>
        <end position="1723"/>
    </location>
</feature>
<evidence type="ECO:0000256" key="3">
    <source>
        <dbReference type="ARBA" id="ARBA00022695"/>
    </source>
</evidence>
<evidence type="ECO:0000256" key="6">
    <source>
        <dbReference type="ARBA" id="ARBA00048552"/>
    </source>
</evidence>
<dbReference type="Gene3D" id="4.10.860.120">
    <property type="entry name" value="RNA polymerase II, clamp domain"/>
    <property type="match status" value="1"/>
</dbReference>
<evidence type="ECO:0000256" key="4">
    <source>
        <dbReference type="ARBA" id="ARBA00022833"/>
    </source>
</evidence>
<feature type="compositionally biased region" description="Polar residues" evidence="8">
    <location>
        <begin position="1662"/>
        <end position="1676"/>
    </location>
</feature>
<dbReference type="Pfam" id="PF00623">
    <property type="entry name" value="RNA_pol_Rpb1_2"/>
    <property type="match status" value="1"/>
</dbReference>
<feature type="compositionally biased region" description="Basic and acidic residues" evidence="8">
    <location>
        <begin position="1318"/>
        <end position="1338"/>
    </location>
</feature>
<evidence type="ECO:0000256" key="7">
    <source>
        <dbReference type="RuleBase" id="RU004279"/>
    </source>
</evidence>
<dbReference type="Pfam" id="PF11523">
    <property type="entry name" value="DUF3223"/>
    <property type="match status" value="1"/>
</dbReference>
<dbReference type="PANTHER" id="PTHR19376">
    <property type="entry name" value="DNA-DIRECTED RNA POLYMERASE"/>
    <property type="match status" value="1"/>
</dbReference>
<keyword evidence="5 7" id="KW-0804">Transcription</keyword>
<evidence type="ECO:0000256" key="8">
    <source>
        <dbReference type="SAM" id="MobiDB-lite"/>
    </source>
</evidence>
<feature type="compositionally biased region" description="Polar residues" evidence="8">
    <location>
        <begin position="1857"/>
        <end position="1871"/>
    </location>
</feature>
<feature type="compositionally biased region" description="Basic and acidic residues" evidence="8">
    <location>
        <begin position="1371"/>
        <end position="1381"/>
    </location>
</feature>
<comment type="function">
    <text evidence="7">DNA-dependent RNA polymerase catalyzes the transcription of DNA into RNA using the four ribonucleoside triphosphates as substrates.</text>
</comment>
<feature type="compositionally biased region" description="Polar residues" evidence="8">
    <location>
        <begin position="2071"/>
        <end position="2093"/>
    </location>
</feature>
<keyword evidence="1 7" id="KW-0240">DNA-directed RNA polymerase</keyword>
<dbReference type="GO" id="GO:0000428">
    <property type="term" value="C:DNA-directed RNA polymerase complex"/>
    <property type="evidence" value="ECO:0007669"/>
    <property type="project" value="UniProtKB-KW"/>
</dbReference>
<dbReference type="SUPFAM" id="SSF64484">
    <property type="entry name" value="beta and beta-prime subunits of DNA dependent RNA-polymerase"/>
    <property type="match status" value="1"/>
</dbReference>
<feature type="region of interest" description="Disordered" evidence="8">
    <location>
        <begin position="1853"/>
        <end position="2118"/>
    </location>
</feature>
<dbReference type="PANTHER" id="PTHR19376:SF51">
    <property type="entry name" value="DNA-DIRECTED RNA POLYMERASE V SUBUNIT 1"/>
    <property type="match status" value="1"/>
</dbReference>
<dbReference type="InterPro" id="IPR007081">
    <property type="entry name" value="RNA_pol_Rpb1_5"/>
</dbReference>
<sequence>MEEDSTSFIMDGKITGISFSLATRQEICKSSISDCPISHASQFSNPFLGLPLEGGGKCESCGTAEPGQCEGHFGYIELPIPIYHPDHISELKRLLDLICLKCLKMKNRKIPAKNISTLERVFSCCEEASQVKICESKTTDGACFLELRFPSNSRLPENCWTFLERYGFRYGKGHSRPLLPSEVDSILRRLPQASKRALSAKGHHPQEGYVLRHLTVPPNCLSVPDISDGSSTMSSDYSMTLLKKVLRQVDIIKNSRSGIPNFESHKVETDDLQAAVAQYFEFRGTGKAARDVDSRFGVRKEQNESSTKAWLEKMKTLFIRKGSGFSSRSVITGDPYKGVGEIGLPFEIAQKITFEERVNQHNMEFLQKLVDEKLCLTFKDGSSTYSLSEGSKGHTFLRLGQVVHRKIMDGDIVFINRPPTTHKHSLQALSVYVHDDHVVKINPLICGPLSADFDGDCVHVFYPQSLAAKAEVIELFSVEKQLLSSHTGNFNLQLASDSLLSLKLMFRTYFFGRAKTQQLSMYSPHLVPEPTLVKSGRSGCFWTVLQILKSAIPSSFDCSGDRHLIRKSEILSLEYNRDALPSILSDVVTSTYFGKGPKKVLTFFDSLQPLLMENLFSQGFSISLGDFFIPRTTRKKIFLGIQDLSPLLSHLRYKYNESTKLQLESLLRGLKLPVTNFVLKSSAVGYLIDSKSESALGKVVEQSAFLGLQISNKGKLYSSSLVGEMSALFQRKYPSTSRYPSEEYGFVSSCLFDGLDPYQEMVHSISCREVTVRSTRGLTEPGTLFKNLMAILRDVVICYDGTVRNVSSTSIVQFEYGFKDGNTFHSEFGAGDPVGVLAATAMSNPAYKAVLDSSASSNSSWEMMKEILLCSAKFKNDLSDRRVLLYLNDCDCGRDYCQERAACFLKNQLEKVSLKDVAVEFLIEYGEQETMGEISATEKGLVGHIHLNKSQLDNLGISMSGVLDKCEDNVDSFRRKKKLGQLFKRISLSFREYCSFGASKTQCPDMHCLSFSFQGVHDEHLERTCHILADTVCPVLLETIIKGDPRISSASIVWISPETTTWVRSLTEKQKGELVIDVAVEKESVKQGGDAWRVVMDCCLPVIDLIDTTRTIPYGIKQIQELLGISCAFEQAVQRLSSSVTMVTKGVLKDHLVLLANSMTCSGNMIGFNSGGIKAFSRALNIQAPFKEATLFTPRKCFEKAAENCHKDSLSSIVASCSWGNPVAVGTGTPFDIHWDTREVDLNQPEGVDVYSFLHLLRSTEDNGQIDSSCLGQDIDEFEMEDQPSPVRDSDFEKPDFEDRADFEDNTGNTSSPGAWNVEEKKDDHSTSWSSWEKKLEGNDGGQDIPGSTSSPGAWGVKEKKDDPSTSWGKKSNENEGHTDVTKSSSPGAWNVKERKDDQSSSWSSWVKKNNEEKKLEDNEGGQVVTEKSSSPGAWNVEDAKGNQSSSWSLCGKKNNEEKNLEDNEGGQVVTGKSSSPGAWNVKETKDDQSSSWSSWGKKNNEEKRLEDNEGGQVVTGKSSGPGAWNVKETKDDQSASWSSWGTKNNEEKKMEDNEGGQVVTGKSSSPGAWNVKETKDDQSASWSSWGKRNNEEKKMEDNVGGQGVTGKSSSPGAWNVKEAKDDQSASWSSWGKKNNEEAGKTTNESGSWSSWGKKSDDAGQLQETQATISEASSNDWGKFDTTDEKESSTPNWRSNARGWQSSGDRRDNWRNRPPRSADPSSAVRAFTVTRQRLDAFTAEEQEIISEIEPIMQNIRRIMHQSGYTDCQPLTPEDQSYIIENVLNHHPDKAVKMGVGIDFIMVSKHANFQENRCLHVVSTDKSQQDFSYRKCLDNFIKEKYPEKAEEFLAKYFKKRQPQQPGFNKESGNPSGWNKDRRPPSGPGWNKDIGSPKGWNEESASPKGWNKEAGSPSGWKDSHGSSSGWKKEDKPSGWNDKPNTSSGWGKEQNTTSQTDNSSGWGKEQNTASQTGNSSGWGKERDTASQTGDSSGWGKEQNTPSQTDNFSGWGKEQNTPSQTDNASGWGKEQNAPSQTDKSFGWGKEPNAPGGTSGWNKESDSPNVVSNEEPGIPSGSSLWNKDSDSTSGWNVKSDSPSGWEKEPTPPSGTSGWNNPPSAGEN</sequence>
<dbReference type="InterPro" id="IPR007080">
    <property type="entry name" value="RNA_pol_Rpb1_1"/>
</dbReference>
<keyword evidence="11" id="KW-1185">Reference proteome</keyword>
<feature type="compositionally biased region" description="Basic and acidic residues" evidence="8">
    <location>
        <begin position="1678"/>
        <end position="1688"/>
    </location>
</feature>
<evidence type="ECO:0000259" key="9">
    <source>
        <dbReference type="SMART" id="SM00663"/>
    </source>
</evidence>
<feature type="compositionally biased region" description="Basic and acidic residues" evidence="8">
    <location>
        <begin position="1409"/>
        <end position="1418"/>
    </location>
</feature>
<evidence type="ECO:0000313" key="10">
    <source>
        <dbReference type="EMBL" id="GAA0140798.1"/>
    </source>
</evidence>
<gene>
    <name evidence="10" type="ORF">LIER_02085</name>
</gene>
<dbReference type="GO" id="GO:0003899">
    <property type="term" value="F:DNA-directed RNA polymerase activity"/>
    <property type="evidence" value="ECO:0007669"/>
    <property type="project" value="UniProtKB-EC"/>
</dbReference>
<dbReference type="EMBL" id="BAABME010000219">
    <property type="protein sequence ID" value="GAA0140798.1"/>
    <property type="molecule type" value="Genomic_DNA"/>
</dbReference>
<comment type="caution">
    <text evidence="10">The sequence shown here is derived from an EMBL/GenBank/DDBJ whole genome shotgun (WGS) entry which is preliminary data.</text>
</comment>
<dbReference type="InterPro" id="IPR044893">
    <property type="entry name" value="RNA_pol_Rpb1_clamp_domain"/>
</dbReference>
<dbReference type="Pfam" id="PF04997">
    <property type="entry name" value="RNA_pol_Rpb1_1"/>
    <property type="match status" value="1"/>
</dbReference>
<feature type="domain" description="RNA polymerase N-terminal" evidence="9">
    <location>
        <begin position="207"/>
        <end position="506"/>
    </location>
</feature>
<dbReference type="Proteomes" id="UP001454036">
    <property type="component" value="Unassembled WGS sequence"/>
</dbReference>
<dbReference type="Gene3D" id="3.10.450.40">
    <property type="match status" value="1"/>
</dbReference>
<dbReference type="Pfam" id="PF04983">
    <property type="entry name" value="RNA_pol_Rpb1_3"/>
    <property type="match status" value="1"/>
</dbReference>
<feature type="compositionally biased region" description="Basic and acidic residues" evidence="8">
    <location>
        <begin position="1288"/>
        <end position="1300"/>
    </location>
</feature>
<comment type="similarity">
    <text evidence="7">Belongs to the RNA polymerase beta' chain family.</text>
</comment>
<dbReference type="Pfam" id="PF04998">
    <property type="entry name" value="RNA_pol_Rpb1_5"/>
    <property type="match status" value="1"/>
</dbReference>
<dbReference type="InterPro" id="IPR007066">
    <property type="entry name" value="RNA_pol_Rpb1_3"/>
</dbReference>
<protein>
    <recommendedName>
        <fullName evidence="7">DNA-directed RNA polymerase subunit</fullName>
        <ecNumber evidence="7">2.7.7.6</ecNumber>
    </recommendedName>
</protein>
<feature type="compositionally biased region" description="Basic and acidic residues" evidence="8">
    <location>
        <begin position="1589"/>
        <end position="1598"/>
    </location>
</feature>
<feature type="compositionally biased region" description="Polar residues" evidence="8">
    <location>
        <begin position="2104"/>
        <end position="2118"/>
    </location>
</feature>
<name>A0AAV3NPA5_LITER</name>
<accession>A0AAV3NPA5</accession>
<feature type="compositionally biased region" description="Polar residues" evidence="8">
    <location>
        <begin position="1982"/>
        <end position="2020"/>
    </location>
</feature>
<dbReference type="SMART" id="SM00663">
    <property type="entry name" value="RPOLA_N"/>
    <property type="match status" value="1"/>
</dbReference>
<evidence type="ECO:0000256" key="2">
    <source>
        <dbReference type="ARBA" id="ARBA00022679"/>
    </source>
</evidence>
<evidence type="ECO:0000256" key="1">
    <source>
        <dbReference type="ARBA" id="ARBA00022478"/>
    </source>
</evidence>
<dbReference type="InterPro" id="IPR006592">
    <property type="entry name" value="RNA_pol_N"/>
</dbReference>
<dbReference type="InterPro" id="IPR000722">
    <property type="entry name" value="RNA_pol_asu"/>
</dbReference>
<dbReference type="InterPro" id="IPR042102">
    <property type="entry name" value="RNA_pol_Rpb1_3_sf"/>
</dbReference>
<dbReference type="GO" id="GO:0003677">
    <property type="term" value="F:DNA binding"/>
    <property type="evidence" value="ECO:0007669"/>
    <property type="project" value="InterPro"/>
</dbReference>
<dbReference type="Gene3D" id="1.10.274.100">
    <property type="entry name" value="RNA polymerase Rpb1, domain 3"/>
    <property type="match status" value="1"/>
</dbReference>
<feature type="compositionally biased region" description="Polar residues" evidence="8">
    <location>
        <begin position="1689"/>
        <end position="1703"/>
    </location>
</feature>
<proteinExistence type="inferred from homology"/>
<keyword evidence="2 7" id="KW-0808">Transferase</keyword>
<dbReference type="EC" id="2.7.7.6" evidence="7"/>
<dbReference type="GO" id="GO:0006351">
    <property type="term" value="P:DNA-templated transcription"/>
    <property type="evidence" value="ECO:0007669"/>
    <property type="project" value="InterPro"/>
</dbReference>
<dbReference type="InterPro" id="IPR045867">
    <property type="entry name" value="DNA-dir_RpoC_beta_prime"/>
</dbReference>
<keyword evidence="3 7" id="KW-0548">Nucleotidyltransferase</keyword>
<keyword evidence="4" id="KW-0862">Zinc</keyword>
<evidence type="ECO:0000256" key="5">
    <source>
        <dbReference type="ARBA" id="ARBA00023163"/>
    </source>
</evidence>
<comment type="catalytic activity">
    <reaction evidence="6 7">
        <text>RNA(n) + a ribonucleoside 5'-triphosphate = RNA(n+1) + diphosphate</text>
        <dbReference type="Rhea" id="RHEA:21248"/>
        <dbReference type="Rhea" id="RHEA-COMP:14527"/>
        <dbReference type="Rhea" id="RHEA-COMP:17342"/>
        <dbReference type="ChEBI" id="CHEBI:33019"/>
        <dbReference type="ChEBI" id="CHEBI:61557"/>
        <dbReference type="ChEBI" id="CHEBI:140395"/>
        <dbReference type="EC" id="2.7.7.6"/>
    </reaction>
</comment>
<feature type="compositionally biased region" description="Basic and acidic residues" evidence="8">
    <location>
        <begin position="1499"/>
        <end position="1508"/>
    </location>
</feature>
<dbReference type="Gene3D" id="2.40.40.20">
    <property type="match status" value="1"/>
</dbReference>
<reference evidence="10 11" key="1">
    <citation type="submission" date="2024-01" db="EMBL/GenBank/DDBJ databases">
        <title>The complete chloroplast genome sequence of Lithospermum erythrorhizon: insights into the phylogenetic relationship among Boraginaceae species and the maternal lineages of purple gromwells.</title>
        <authorList>
            <person name="Okada T."/>
            <person name="Watanabe K."/>
        </authorList>
    </citation>
    <scope>NUCLEOTIDE SEQUENCE [LARGE SCALE GENOMIC DNA]</scope>
</reference>